<accession>A0ACB7TBW2</accession>
<comment type="caution">
    <text evidence="1">The sequence shown here is derived from an EMBL/GenBank/DDBJ whole genome shotgun (WGS) entry which is preliminary data.</text>
</comment>
<name>A0ACB7TBW2_HYAAI</name>
<sequence>MTVNCATVATIVEAAMDLVDSDSSDEEFDNLVAMLAVKLVRKERNRIPRYYEDVVGSYFEFEFKRLFRLSRETFNCLADRYRASPFFPENRGGRTRIGAEKTCLIVLSYLGSQCSMYSIADRFDVTESSVHACVERVLKLLQSMSEEVIAWPHQQQQELSKVGFLMKSGGKGPRNTIGCVDGSHVEIKIPNESPHSYFNRKKFPSLILQGICNHENKFIDVLVGFPGSAHDARVLREGPFFEVAASKCSNGYILGDSAYPLLPWLMTPYKDTQQSFPAWKKKYKCHSQQRISIEIAFGRLKQRFRRLYLVDAATIKQCCLIIMGACVLHNLCNEERDFFEELRELPALDEVGNDEESGLLVDRSVAGYRVYVWIITAGIVTGALLLGLVVWLVVFRLRRPKRNGDSAEPPLLTREPWHRKSIGVIYGLLPSTSSAEIVAGLRVDPRYTVLGARMLGRPSTAVITFDGPHVPYYITYQSGDYRCKLYRKSEQYCRKCGAKGTDKTYAPGPEKPFVTSAAKKQLAKPTTACPSAKYANRHTSLPVKSARRSYDRPTALPSETAATHKGKSPRVSLESKLRRISRAQQPAYCLGQPTARAAWPEQLNPAIAVQVSYEIPVAFSLTFCPANKLCRCGAGRLEILPQVHFGIACRDRCT</sequence>
<reference evidence="1" key="1">
    <citation type="submission" date="2020-05" db="EMBL/GenBank/DDBJ databases">
        <title>Large-scale comparative analyses of tick genomes elucidate their genetic diversity and vector capacities.</title>
        <authorList>
            <person name="Jia N."/>
            <person name="Wang J."/>
            <person name="Shi W."/>
            <person name="Du L."/>
            <person name="Sun Y."/>
            <person name="Zhan W."/>
            <person name="Jiang J."/>
            <person name="Wang Q."/>
            <person name="Zhang B."/>
            <person name="Ji P."/>
            <person name="Sakyi L.B."/>
            <person name="Cui X."/>
            <person name="Yuan T."/>
            <person name="Jiang B."/>
            <person name="Yang W."/>
            <person name="Lam T.T.-Y."/>
            <person name="Chang Q."/>
            <person name="Ding S."/>
            <person name="Wang X."/>
            <person name="Zhu J."/>
            <person name="Ruan X."/>
            <person name="Zhao L."/>
            <person name="Wei J."/>
            <person name="Que T."/>
            <person name="Du C."/>
            <person name="Cheng J."/>
            <person name="Dai P."/>
            <person name="Han X."/>
            <person name="Huang E."/>
            <person name="Gao Y."/>
            <person name="Liu J."/>
            <person name="Shao H."/>
            <person name="Ye R."/>
            <person name="Li L."/>
            <person name="Wei W."/>
            <person name="Wang X."/>
            <person name="Wang C."/>
            <person name="Yang T."/>
            <person name="Huo Q."/>
            <person name="Li W."/>
            <person name="Guo W."/>
            <person name="Chen H."/>
            <person name="Zhou L."/>
            <person name="Ni X."/>
            <person name="Tian J."/>
            <person name="Zhou Y."/>
            <person name="Sheng Y."/>
            <person name="Liu T."/>
            <person name="Pan Y."/>
            <person name="Xia L."/>
            <person name="Li J."/>
            <person name="Zhao F."/>
            <person name="Cao W."/>
        </authorList>
    </citation>
    <scope>NUCLEOTIDE SEQUENCE</scope>
    <source>
        <strain evidence="1">Hyas-2018</strain>
    </source>
</reference>
<protein>
    <submittedName>
        <fullName evidence="1">Uncharacterized protein</fullName>
    </submittedName>
</protein>
<gene>
    <name evidence="1" type="ORF">HPB50_002683</name>
</gene>
<proteinExistence type="predicted"/>
<dbReference type="Proteomes" id="UP000821845">
    <property type="component" value="Chromosome 1"/>
</dbReference>
<evidence type="ECO:0000313" key="2">
    <source>
        <dbReference type="Proteomes" id="UP000821845"/>
    </source>
</evidence>
<evidence type="ECO:0000313" key="1">
    <source>
        <dbReference type="EMBL" id="KAH6944310.1"/>
    </source>
</evidence>
<organism evidence="1 2">
    <name type="scientific">Hyalomma asiaticum</name>
    <name type="common">Tick</name>
    <dbReference type="NCBI Taxonomy" id="266040"/>
    <lineage>
        <taxon>Eukaryota</taxon>
        <taxon>Metazoa</taxon>
        <taxon>Ecdysozoa</taxon>
        <taxon>Arthropoda</taxon>
        <taxon>Chelicerata</taxon>
        <taxon>Arachnida</taxon>
        <taxon>Acari</taxon>
        <taxon>Parasitiformes</taxon>
        <taxon>Ixodida</taxon>
        <taxon>Ixodoidea</taxon>
        <taxon>Ixodidae</taxon>
        <taxon>Hyalomminae</taxon>
        <taxon>Hyalomma</taxon>
    </lineage>
</organism>
<keyword evidence="2" id="KW-1185">Reference proteome</keyword>
<dbReference type="EMBL" id="CM023481">
    <property type="protein sequence ID" value="KAH6944310.1"/>
    <property type="molecule type" value="Genomic_DNA"/>
</dbReference>